<feature type="transmembrane region" description="Helical" evidence="7">
    <location>
        <begin position="58"/>
        <end position="78"/>
    </location>
</feature>
<proteinExistence type="inferred from homology"/>
<feature type="transmembrane region" description="Helical" evidence="7">
    <location>
        <begin position="139"/>
        <end position="166"/>
    </location>
</feature>
<name>K4KME7_SIMAS</name>
<evidence type="ECO:0000256" key="2">
    <source>
        <dbReference type="ARBA" id="ARBA00022475"/>
    </source>
</evidence>
<keyword evidence="6 7" id="KW-0472">Membrane</keyword>
<feature type="transmembrane region" description="Helical" evidence="7">
    <location>
        <begin position="6"/>
        <end position="37"/>
    </location>
</feature>
<dbReference type="HOGENOM" id="CLU_019824_4_1_6"/>
<comment type="caution">
    <text evidence="7">Lacks conserved residue(s) required for the propagation of feature annotation.</text>
</comment>
<protein>
    <recommendedName>
        <fullName evidence="7">TRAP transporter large permease protein</fullName>
    </recommendedName>
</protein>
<feature type="transmembrane region" description="Helical" evidence="7">
    <location>
        <begin position="273"/>
        <end position="297"/>
    </location>
</feature>
<accession>K4KME7</accession>
<keyword evidence="3 7" id="KW-0997">Cell inner membrane</keyword>
<comment type="subunit">
    <text evidence="7">The complex comprises the extracytoplasmic solute receptor protein and the two transmembrane proteins.</text>
</comment>
<dbReference type="EMBL" id="CP003746">
    <property type="protein sequence ID" value="AFU99253.1"/>
    <property type="molecule type" value="Genomic_DNA"/>
</dbReference>
<dbReference type="NCBIfam" id="TIGR00786">
    <property type="entry name" value="dctM"/>
    <property type="match status" value="1"/>
</dbReference>
<dbReference type="Proteomes" id="UP000000466">
    <property type="component" value="Chromosome"/>
</dbReference>
<evidence type="ECO:0000256" key="1">
    <source>
        <dbReference type="ARBA" id="ARBA00004429"/>
    </source>
</evidence>
<organism evidence="9 10">
    <name type="scientific">Simiduia agarivorans (strain DSM 21679 / JCM 13881 / BCRC 17597 / SA1)</name>
    <dbReference type="NCBI Taxonomy" id="1117647"/>
    <lineage>
        <taxon>Bacteria</taxon>
        <taxon>Pseudomonadati</taxon>
        <taxon>Pseudomonadota</taxon>
        <taxon>Gammaproteobacteria</taxon>
        <taxon>Cellvibrionales</taxon>
        <taxon>Cellvibrionaceae</taxon>
        <taxon>Simiduia</taxon>
    </lineage>
</organism>
<feature type="transmembrane region" description="Helical" evidence="7">
    <location>
        <begin position="366"/>
        <end position="390"/>
    </location>
</feature>
<keyword evidence="4 7" id="KW-0812">Transmembrane</keyword>
<evidence type="ECO:0000256" key="6">
    <source>
        <dbReference type="ARBA" id="ARBA00023136"/>
    </source>
</evidence>
<gene>
    <name evidence="9" type="ordered locus">M5M_10360</name>
</gene>
<keyword evidence="10" id="KW-1185">Reference proteome</keyword>
<dbReference type="GO" id="GO:0022857">
    <property type="term" value="F:transmembrane transporter activity"/>
    <property type="evidence" value="ECO:0007669"/>
    <property type="project" value="UniProtKB-UniRule"/>
</dbReference>
<dbReference type="RefSeq" id="WP_015047417.1">
    <property type="nucleotide sequence ID" value="NC_018868.3"/>
</dbReference>
<dbReference type="InterPro" id="IPR004681">
    <property type="entry name" value="TRAP_DctM"/>
</dbReference>
<dbReference type="GO" id="GO:0005840">
    <property type="term" value="C:ribosome"/>
    <property type="evidence" value="ECO:0007669"/>
    <property type="project" value="UniProtKB-KW"/>
</dbReference>
<evidence type="ECO:0000313" key="10">
    <source>
        <dbReference type="Proteomes" id="UP000000466"/>
    </source>
</evidence>
<feature type="domain" description="TRAP C4-dicarboxylate transport system permease DctM subunit" evidence="8">
    <location>
        <begin position="9"/>
        <end position="421"/>
    </location>
</feature>
<sequence>MDISVWVLLITFVVLLFINVPISICIGMATLLTMLFTIDGGPAITTIAQRMAGGIESFALLAIPFFILSGMLMGQGGIARRLINFAKVMIGMLPGGLAYVNIVSCALFGAISGSAVAATSAIGGFMIPVMNKEGYDKDFNAAVTVASSTSGLLIPPSNILIVYSLASGGVSIAALFIAGYLPGILLALSLMAVCGIWAKRKGYPVGERTSLGDSLRIALDAIPSLFLIVLIIGGIVGGIFTPTEASAIAVLYALILSVFIYREVSLKQLPDILVKSAITTAIVMFLIGTSSAMSWILSYENIPQSISAGLLELSSNPIVILLTINLILLAVGIFMDMTPAVLIFTPIFLPVASELGMSPLHFGIMMVLNLCIGLCTPPVGSVLFVGASIAKTSITQLIRPLLPMYLAMFIVLMLVAYIPALSEALPRLFGLY</sequence>
<dbReference type="PANTHER" id="PTHR33362:SF2">
    <property type="entry name" value="TRAP TRANSPORTER LARGE PERMEASE PROTEIN"/>
    <property type="match status" value="1"/>
</dbReference>
<dbReference type="eggNOG" id="COG1593">
    <property type="taxonomic scope" value="Bacteria"/>
</dbReference>
<keyword evidence="9" id="KW-0689">Ribosomal protein</keyword>
<dbReference type="KEGG" id="saga:M5M_10360"/>
<dbReference type="PIRSF" id="PIRSF006066">
    <property type="entry name" value="HI0050"/>
    <property type="match status" value="1"/>
</dbReference>
<dbReference type="OrthoDB" id="8627919at2"/>
<dbReference type="GO" id="GO:0005886">
    <property type="term" value="C:plasma membrane"/>
    <property type="evidence" value="ECO:0007669"/>
    <property type="project" value="UniProtKB-SubCell"/>
</dbReference>
<feature type="transmembrane region" description="Helical" evidence="7">
    <location>
        <begin position="98"/>
        <end position="127"/>
    </location>
</feature>
<evidence type="ECO:0000256" key="3">
    <source>
        <dbReference type="ARBA" id="ARBA00022519"/>
    </source>
</evidence>
<evidence type="ECO:0000313" key="9">
    <source>
        <dbReference type="EMBL" id="AFU99253.1"/>
    </source>
</evidence>
<feature type="transmembrane region" description="Helical" evidence="7">
    <location>
        <begin position="402"/>
        <end position="422"/>
    </location>
</feature>
<evidence type="ECO:0000256" key="5">
    <source>
        <dbReference type="ARBA" id="ARBA00022989"/>
    </source>
</evidence>
<evidence type="ECO:0000259" key="8">
    <source>
        <dbReference type="Pfam" id="PF06808"/>
    </source>
</evidence>
<keyword evidence="5 7" id="KW-1133">Transmembrane helix</keyword>
<dbReference type="STRING" id="1117647.M5M_10360"/>
<keyword evidence="7" id="KW-0813">Transport</keyword>
<keyword evidence="9" id="KW-0687">Ribonucleoprotein</keyword>
<dbReference type="PANTHER" id="PTHR33362">
    <property type="entry name" value="SIALIC ACID TRAP TRANSPORTER PERMEASE PROTEIN SIAT-RELATED"/>
    <property type="match status" value="1"/>
</dbReference>
<feature type="transmembrane region" description="Helical" evidence="7">
    <location>
        <begin position="172"/>
        <end position="197"/>
    </location>
</feature>
<comment type="similarity">
    <text evidence="7">Belongs to the TRAP transporter large permease family.</text>
</comment>
<feature type="transmembrane region" description="Helical" evidence="7">
    <location>
        <begin position="245"/>
        <end position="261"/>
    </location>
</feature>
<dbReference type="InterPro" id="IPR010656">
    <property type="entry name" value="DctM"/>
</dbReference>
<dbReference type="Pfam" id="PF06808">
    <property type="entry name" value="DctM"/>
    <property type="match status" value="1"/>
</dbReference>
<evidence type="ECO:0000256" key="4">
    <source>
        <dbReference type="ARBA" id="ARBA00022692"/>
    </source>
</evidence>
<evidence type="ECO:0000256" key="7">
    <source>
        <dbReference type="RuleBase" id="RU369079"/>
    </source>
</evidence>
<feature type="transmembrane region" description="Helical" evidence="7">
    <location>
        <begin position="217"/>
        <end position="239"/>
    </location>
</feature>
<reference evidence="9 10" key="1">
    <citation type="journal article" date="2013" name="Genome Announc.">
        <title>Complete genome sequence of Simiduia agarivorans SA1(T), a marine bacterium able to degrade a variety of polysaccharides.</title>
        <authorList>
            <person name="Lin S.Y."/>
            <person name="Shieh W.Y."/>
            <person name="Chen J.S."/>
            <person name="Tang S.L."/>
        </authorList>
    </citation>
    <scope>NUCLEOTIDE SEQUENCE [LARGE SCALE GENOMIC DNA]</scope>
    <source>
        <strain evidence="10">DSM 21679 / JCM 13881 / BCRC 17597 / SA1</strain>
    </source>
</reference>
<dbReference type="AlphaFoldDB" id="K4KME7"/>
<keyword evidence="2" id="KW-1003">Cell membrane</keyword>
<comment type="function">
    <text evidence="7">Part of the tripartite ATP-independent periplasmic (TRAP) transport system.</text>
</comment>
<comment type="subcellular location">
    <subcellularLocation>
        <location evidence="1 7">Cell inner membrane</location>
        <topology evidence="1 7">Multi-pass membrane protein</topology>
    </subcellularLocation>
</comment>